<proteinExistence type="predicted"/>
<dbReference type="KEGG" id="glz:GLAREA_00778"/>
<keyword evidence="2" id="KW-0812">Transmembrane</keyword>
<gene>
    <name evidence="3" type="ORF">GLAREA_00778</name>
</gene>
<dbReference type="HOGENOM" id="CLU_1610898_0_0_1"/>
<feature type="compositionally biased region" description="Polar residues" evidence="1">
    <location>
        <begin position="133"/>
        <end position="145"/>
    </location>
</feature>
<keyword evidence="2" id="KW-0472">Membrane</keyword>
<accession>S3DT59</accession>
<feature type="transmembrane region" description="Helical" evidence="2">
    <location>
        <begin position="43"/>
        <end position="61"/>
    </location>
</feature>
<organism evidence="3 4">
    <name type="scientific">Glarea lozoyensis (strain ATCC 20868 / MF5171)</name>
    <dbReference type="NCBI Taxonomy" id="1116229"/>
    <lineage>
        <taxon>Eukaryota</taxon>
        <taxon>Fungi</taxon>
        <taxon>Dikarya</taxon>
        <taxon>Ascomycota</taxon>
        <taxon>Pezizomycotina</taxon>
        <taxon>Leotiomycetes</taxon>
        <taxon>Helotiales</taxon>
        <taxon>Helotiaceae</taxon>
        <taxon>Glarea</taxon>
    </lineage>
</organism>
<evidence type="ECO:0000256" key="2">
    <source>
        <dbReference type="SAM" id="Phobius"/>
    </source>
</evidence>
<dbReference type="Proteomes" id="UP000016922">
    <property type="component" value="Unassembled WGS sequence"/>
</dbReference>
<feature type="region of interest" description="Disordered" evidence="1">
    <location>
        <begin position="129"/>
        <end position="165"/>
    </location>
</feature>
<keyword evidence="2" id="KW-1133">Transmembrane helix</keyword>
<dbReference type="AlphaFoldDB" id="S3DT59"/>
<name>S3DT59_GLAL2</name>
<reference evidence="3 4" key="1">
    <citation type="journal article" date="2013" name="BMC Genomics">
        <title>Genomics-driven discovery of the pneumocandin biosynthetic gene cluster in the fungus Glarea lozoyensis.</title>
        <authorList>
            <person name="Chen L."/>
            <person name="Yue Q."/>
            <person name="Zhang X."/>
            <person name="Xiang M."/>
            <person name="Wang C."/>
            <person name="Li S."/>
            <person name="Che Y."/>
            <person name="Ortiz-Lopez F.J."/>
            <person name="Bills G.F."/>
            <person name="Liu X."/>
            <person name="An Z."/>
        </authorList>
    </citation>
    <scope>NUCLEOTIDE SEQUENCE [LARGE SCALE GENOMIC DNA]</scope>
    <source>
        <strain evidence="4">ATCC 20868 / MF5171</strain>
    </source>
</reference>
<protein>
    <submittedName>
        <fullName evidence="3">Uncharacterized protein</fullName>
    </submittedName>
</protein>
<evidence type="ECO:0000313" key="4">
    <source>
        <dbReference type="Proteomes" id="UP000016922"/>
    </source>
</evidence>
<sequence length="165" mass="17905">MASRNESRLSTPLRTLFIIAFAGAEISSLGMLTAGFYPTLPEWLLSYIPFPAGLVLAAISLHHPSLGVLNTSPLHEDINEQYCVHTFSDTHSIGQEISIAQGNVRVQEWFFQAPWNPLLVAHMDPFREDTTRRVPSSAGSLSSNDGDGKSANSSTASDDSESQSV</sequence>
<evidence type="ECO:0000313" key="3">
    <source>
        <dbReference type="EMBL" id="EPE29618.1"/>
    </source>
</evidence>
<dbReference type="EMBL" id="KE145367">
    <property type="protein sequence ID" value="EPE29618.1"/>
    <property type="molecule type" value="Genomic_DNA"/>
</dbReference>
<dbReference type="GeneID" id="19459836"/>
<keyword evidence="4" id="KW-1185">Reference proteome</keyword>
<feature type="transmembrane region" description="Helical" evidence="2">
    <location>
        <begin position="12"/>
        <end position="37"/>
    </location>
</feature>
<evidence type="ECO:0000256" key="1">
    <source>
        <dbReference type="SAM" id="MobiDB-lite"/>
    </source>
</evidence>
<dbReference type="RefSeq" id="XP_008083727.1">
    <property type="nucleotide sequence ID" value="XM_008085536.1"/>
</dbReference>